<gene>
    <name evidence="1" type="ORF">ACAOBT_LOCUS27277</name>
</gene>
<evidence type="ECO:0000313" key="2">
    <source>
        <dbReference type="Proteomes" id="UP001152888"/>
    </source>
</evidence>
<dbReference type="EMBL" id="CAKOFQ010007532">
    <property type="protein sequence ID" value="CAH2003219.1"/>
    <property type="molecule type" value="Genomic_DNA"/>
</dbReference>
<sequence length="67" mass="7785">YVIPLQLVDLAHAAEYFVTQGNDEGCQYVEVLLMWLELTEDSYKHHDVFDIVNGQQQILKLVNLINH</sequence>
<keyword evidence="2" id="KW-1185">Reference proteome</keyword>
<comment type="caution">
    <text evidence="1">The sequence shown here is derived from an EMBL/GenBank/DDBJ whole genome shotgun (WGS) entry which is preliminary data.</text>
</comment>
<name>A0A9P0PXZ9_ACAOB</name>
<proteinExistence type="predicted"/>
<feature type="non-terminal residue" evidence="1">
    <location>
        <position position="67"/>
    </location>
</feature>
<dbReference type="AlphaFoldDB" id="A0A9P0PXZ9"/>
<dbReference type="Proteomes" id="UP001152888">
    <property type="component" value="Unassembled WGS sequence"/>
</dbReference>
<accession>A0A9P0PXZ9</accession>
<evidence type="ECO:0000313" key="1">
    <source>
        <dbReference type="EMBL" id="CAH2003219.1"/>
    </source>
</evidence>
<reference evidence="1" key="1">
    <citation type="submission" date="2022-03" db="EMBL/GenBank/DDBJ databases">
        <authorList>
            <person name="Sayadi A."/>
        </authorList>
    </citation>
    <scope>NUCLEOTIDE SEQUENCE</scope>
</reference>
<organism evidence="1 2">
    <name type="scientific">Acanthoscelides obtectus</name>
    <name type="common">Bean weevil</name>
    <name type="synonym">Bruchus obtectus</name>
    <dbReference type="NCBI Taxonomy" id="200917"/>
    <lineage>
        <taxon>Eukaryota</taxon>
        <taxon>Metazoa</taxon>
        <taxon>Ecdysozoa</taxon>
        <taxon>Arthropoda</taxon>
        <taxon>Hexapoda</taxon>
        <taxon>Insecta</taxon>
        <taxon>Pterygota</taxon>
        <taxon>Neoptera</taxon>
        <taxon>Endopterygota</taxon>
        <taxon>Coleoptera</taxon>
        <taxon>Polyphaga</taxon>
        <taxon>Cucujiformia</taxon>
        <taxon>Chrysomeloidea</taxon>
        <taxon>Chrysomelidae</taxon>
        <taxon>Bruchinae</taxon>
        <taxon>Bruchini</taxon>
        <taxon>Acanthoscelides</taxon>
    </lineage>
</organism>
<protein>
    <submittedName>
        <fullName evidence="1">Uncharacterized protein</fullName>
    </submittedName>
</protein>